<dbReference type="InterPro" id="IPR001041">
    <property type="entry name" value="2Fe-2S_ferredoxin-type"/>
</dbReference>
<reference evidence="8 9" key="1">
    <citation type="submission" date="2020-10" db="EMBL/GenBank/DDBJ databases">
        <authorList>
            <person name="Klimov P.B."/>
            <person name="Dyachkov S.M."/>
            <person name="Chetverikov P.E."/>
        </authorList>
    </citation>
    <scope>NUCLEOTIDE SEQUENCE [LARGE SCALE GENOMIC DNA]</scope>
    <source>
        <strain evidence="8">BMOC 18-1129-001#AD2665</strain>
        <tissue evidence="8">Entire mites</tissue>
    </source>
</reference>
<protein>
    <submittedName>
        <fullName evidence="8">Ferredoxin-2, mitochondrial</fullName>
    </submittedName>
</protein>
<accession>A0ABQ7S5D4</accession>
<name>A0ABQ7S5D4_9ACAR</name>
<dbReference type="PRINTS" id="PR00355">
    <property type="entry name" value="ADRENODOXIN"/>
</dbReference>
<keyword evidence="5" id="KW-0411">Iron-sulfur</keyword>
<evidence type="ECO:0000256" key="1">
    <source>
        <dbReference type="ARBA" id="ARBA00010914"/>
    </source>
</evidence>
<dbReference type="CDD" id="cd00207">
    <property type="entry name" value="fer2"/>
    <property type="match status" value="1"/>
</dbReference>
<dbReference type="Proteomes" id="UP000825002">
    <property type="component" value="Unassembled WGS sequence"/>
</dbReference>
<keyword evidence="4" id="KW-0408">Iron</keyword>
<dbReference type="PANTHER" id="PTHR23426:SF65">
    <property type="entry name" value="FERREDOXIN-2, MITOCHONDRIAL"/>
    <property type="match status" value="1"/>
</dbReference>
<dbReference type="PANTHER" id="PTHR23426">
    <property type="entry name" value="FERREDOXIN/ADRENODOXIN"/>
    <property type="match status" value="1"/>
</dbReference>
<dbReference type="InterPro" id="IPR012675">
    <property type="entry name" value="Beta-grasp_dom_sf"/>
</dbReference>
<feature type="non-terminal residue" evidence="8">
    <location>
        <position position="1"/>
    </location>
</feature>
<dbReference type="InterPro" id="IPR009947">
    <property type="entry name" value="NDUA7"/>
</dbReference>
<evidence type="ECO:0000256" key="4">
    <source>
        <dbReference type="ARBA" id="ARBA00023004"/>
    </source>
</evidence>
<gene>
    <name evidence="8" type="primary">Fdx2</name>
    <name evidence="8" type="ORF">GZH46_02897</name>
</gene>
<dbReference type="PROSITE" id="PS51085">
    <property type="entry name" value="2FE2S_FER_2"/>
    <property type="match status" value="1"/>
</dbReference>
<evidence type="ECO:0000256" key="6">
    <source>
        <dbReference type="ARBA" id="ARBA00034078"/>
    </source>
</evidence>
<dbReference type="InterPro" id="IPR036010">
    <property type="entry name" value="2Fe-2S_ferredoxin-like_sf"/>
</dbReference>
<evidence type="ECO:0000256" key="5">
    <source>
        <dbReference type="ARBA" id="ARBA00023014"/>
    </source>
</evidence>
<keyword evidence="2" id="KW-0001">2Fe-2S</keyword>
<comment type="cofactor">
    <cofactor evidence="6">
        <name>[2Fe-2S] cluster</name>
        <dbReference type="ChEBI" id="CHEBI:190135"/>
    </cofactor>
</comment>
<dbReference type="Pfam" id="PF07347">
    <property type="entry name" value="CI-B14_5a"/>
    <property type="match status" value="1"/>
</dbReference>
<dbReference type="SUPFAM" id="SSF54292">
    <property type="entry name" value="2Fe-2S ferredoxin-like"/>
    <property type="match status" value="1"/>
</dbReference>
<comment type="caution">
    <text evidence="8">The sequence shown here is derived from an EMBL/GenBank/DDBJ whole genome shotgun (WGS) entry which is preliminary data.</text>
</comment>
<evidence type="ECO:0000256" key="2">
    <source>
        <dbReference type="ARBA" id="ARBA00022714"/>
    </source>
</evidence>
<evidence type="ECO:0000256" key="3">
    <source>
        <dbReference type="ARBA" id="ARBA00022723"/>
    </source>
</evidence>
<feature type="domain" description="2Fe-2S ferredoxin-type" evidence="7">
    <location>
        <begin position="69"/>
        <end position="169"/>
    </location>
</feature>
<organism evidence="8 9">
    <name type="scientific">Fragariocoptes setiger</name>
    <dbReference type="NCBI Taxonomy" id="1670756"/>
    <lineage>
        <taxon>Eukaryota</taxon>
        <taxon>Metazoa</taxon>
        <taxon>Ecdysozoa</taxon>
        <taxon>Arthropoda</taxon>
        <taxon>Chelicerata</taxon>
        <taxon>Arachnida</taxon>
        <taxon>Acari</taxon>
        <taxon>Acariformes</taxon>
        <taxon>Trombidiformes</taxon>
        <taxon>Prostigmata</taxon>
        <taxon>Eupodina</taxon>
        <taxon>Eriophyoidea</taxon>
        <taxon>Phytoptidae</taxon>
        <taxon>Fragariocoptes</taxon>
    </lineage>
</organism>
<proteinExistence type="inferred from homology"/>
<evidence type="ECO:0000313" key="9">
    <source>
        <dbReference type="Proteomes" id="UP000825002"/>
    </source>
</evidence>
<keyword evidence="3" id="KW-0479">Metal-binding</keyword>
<sequence>MSATRDVSFILRMLRSVLLGRRLKPQLRFKGQLSLRPPAMPTLPYEPRHALSNYSYFKRDTRRMVTAPKEIVNVIHKGQRIEAKVGQSLMSAAIAAGIEIEAACDGNLACSTCHVYIDNASFKKLPPASDEEEDMIDLALFVQPTSRLSCQLILTNELDGLEFCLPAATRNYYADKKDKT</sequence>
<dbReference type="Gene3D" id="3.10.20.30">
    <property type="match status" value="1"/>
</dbReference>
<evidence type="ECO:0000259" key="7">
    <source>
        <dbReference type="PROSITE" id="PS51085"/>
    </source>
</evidence>
<keyword evidence="9" id="KW-1185">Reference proteome</keyword>
<evidence type="ECO:0000313" key="8">
    <source>
        <dbReference type="EMBL" id="KAG9508601.1"/>
    </source>
</evidence>
<dbReference type="InterPro" id="IPR001055">
    <property type="entry name" value="Adrenodoxin-like"/>
</dbReference>
<comment type="similarity">
    <text evidence="1">Belongs to the adrenodoxin/putidaredoxin family.</text>
</comment>
<dbReference type="EMBL" id="JAIFTH010001263">
    <property type="protein sequence ID" value="KAG9508601.1"/>
    <property type="molecule type" value="Genomic_DNA"/>
</dbReference>